<dbReference type="Proteomes" id="UP001501116">
    <property type="component" value="Unassembled WGS sequence"/>
</dbReference>
<accession>A0ABN2R138</accession>
<evidence type="ECO:0000313" key="1">
    <source>
        <dbReference type="EMBL" id="GAA1961688.1"/>
    </source>
</evidence>
<keyword evidence="2" id="KW-1185">Reference proteome</keyword>
<comment type="caution">
    <text evidence="1">The sequence shown here is derived from an EMBL/GenBank/DDBJ whole genome shotgun (WGS) entry which is preliminary data.</text>
</comment>
<gene>
    <name evidence="1" type="ORF">GCM10009754_35880</name>
</gene>
<dbReference type="RefSeq" id="WP_344419459.1">
    <property type="nucleotide sequence ID" value="NZ_BAAANN010000013.1"/>
</dbReference>
<proteinExistence type="predicted"/>
<evidence type="ECO:0000313" key="2">
    <source>
        <dbReference type="Proteomes" id="UP001501116"/>
    </source>
</evidence>
<name>A0ABN2R138_9PSEU</name>
<sequence length="175" mass="19807">MTFDFTPYATHDVFYELRTTPLHGPHVRIGTTFNLNSEAEFRAEAGAWLRTRLPRETIDEANWPEVFDFFKTLADPQAVADVATDWATRPRSVRAVQLTEDNFQRVRAWIESEGGEVPWTGQSHSGSRSMAVDTVDGEHNAFAGDFVVHDQSRQEWRVEPADSFAAGHDLLQTGR</sequence>
<organism evidence="1 2">
    <name type="scientific">Amycolatopsis minnesotensis</name>
    <dbReference type="NCBI Taxonomy" id="337894"/>
    <lineage>
        <taxon>Bacteria</taxon>
        <taxon>Bacillati</taxon>
        <taxon>Actinomycetota</taxon>
        <taxon>Actinomycetes</taxon>
        <taxon>Pseudonocardiales</taxon>
        <taxon>Pseudonocardiaceae</taxon>
        <taxon>Amycolatopsis</taxon>
    </lineage>
</organism>
<protein>
    <submittedName>
        <fullName evidence="1">Uncharacterized protein</fullName>
    </submittedName>
</protein>
<dbReference type="EMBL" id="BAAANN010000013">
    <property type="protein sequence ID" value="GAA1961688.1"/>
    <property type="molecule type" value="Genomic_DNA"/>
</dbReference>
<reference evidence="1 2" key="1">
    <citation type="journal article" date="2019" name="Int. J. Syst. Evol. Microbiol.">
        <title>The Global Catalogue of Microorganisms (GCM) 10K type strain sequencing project: providing services to taxonomists for standard genome sequencing and annotation.</title>
        <authorList>
            <consortium name="The Broad Institute Genomics Platform"/>
            <consortium name="The Broad Institute Genome Sequencing Center for Infectious Disease"/>
            <person name="Wu L."/>
            <person name="Ma J."/>
        </authorList>
    </citation>
    <scope>NUCLEOTIDE SEQUENCE [LARGE SCALE GENOMIC DNA]</scope>
    <source>
        <strain evidence="1 2">JCM 14545</strain>
    </source>
</reference>